<sequence>MCWRSRDRISERESRRGRVEETRRLSRNMACWTDSLNTPPQRNIHGPPWKVELPREEGYKECDVDDESSCREPKECEGDGKWKECEGKRPNDSMMTVADVLRIFSDRIHEQMTQIGRSSRTIGIAADGRESGTVAYSITGHGTPKGQAPRFFLEGRSPKFDIYRNKHRNGGTRSVTADDRERRGKE</sequence>
<organism evidence="2 3">
    <name type="scientific">Mycena albidolilacea</name>
    <dbReference type="NCBI Taxonomy" id="1033008"/>
    <lineage>
        <taxon>Eukaryota</taxon>
        <taxon>Fungi</taxon>
        <taxon>Dikarya</taxon>
        <taxon>Basidiomycota</taxon>
        <taxon>Agaricomycotina</taxon>
        <taxon>Agaricomycetes</taxon>
        <taxon>Agaricomycetidae</taxon>
        <taxon>Agaricales</taxon>
        <taxon>Marasmiineae</taxon>
        <taxon>Mycenaceae</taxon>
        <taxon>Mycena</taxon>
    </lineage>
</organism>
<name>A0AAD6ZKF1_9AGAR</name>
<proteinExistence type="predicted"/>
<feature type="compositionally biased region" description="Basic and acidic residues" evidence="1">
    <location>
        <begin position="176"/>
        <end position="186"/>
    </location>
</feature>
<evidence type="ECO:0000313" key="3">
    <source>
        <dbReference type="Proteomes" id="UP001218218"/>
    </source>
</evidence>
<dbReference type="AlphaFoldDB" id="A0AAD6ZKF1"/>
<keyword evidence="3" id="KW-1185">Reference proteome</keyword>
<evidence type="ECO:0000256" key="1">
    <source>
        <dbReference type="SAM" id="MobiDB-lite"/>
    </source>
</evidence>
<protein>
    <submittedName>
        <fullName evidence="2">Uncharacterized protein</fullName>
    </submittedName>
</protein>
<feature type="region of interest" description="Disordered" evidence="1">
    <location>
        <begin position="1"/>
        <end position="23"/>
    </location>
</feature>
<reference evidence="2" key="1">
    <citation type="submission" date="2023-03" db="EMBL/GenBank/DDBJ databases">
        <title>Massive genome expansion in bonnet fungi (Mycena s.s.) driven by repeated elements and novel gene families across ecological guilds.</title>
        <authorList>
            <consortium name="Lawrence Berkeley National Laboratory"/>
            <person name="Harder C.B."/>
            <person name="Miyauchi S."/>
            <person name="Viragh M."/>
            <person name="Kuo A."/>
            <person name="Thoen E."/>
            <person name="Andreopoulos B."/>
            <person name="Lu D."/>
            <person name="Skrede I."/>
            <person name="Drula E."/>
            <person name="Henrissat B."/>
            <person name="Morin E."/>
            <person name="Kohler A."/>
            <person name="Barry K."/>
            <person name="LaButti K."/>
            <person name="Morin E."/>
            <person name="Salamov A."/>
            <person name="Lipzen A."/>
            <person name="Mereny Z."/>
            <person name="Hegedus B."/>
            <person name="Baldrian P."/>
            <person name="Stursova M."/>
            <person name="Weitz H."/>
            <person name="Taylor A."/>
            <person name="Grigoriev I.V."/>
            <person name="Nagy L.G."/>
            <person name="Martin F."/>
            <person name="Kauserud H."/>
        </authorList>
    </citation>
    <scope>NUCLEOTIDE SEQUENCE</scope>
    <source>
        <strain evidence="2">CBHHK002</strain>
    </source>
</reference>
<evidence type="ECO:0000313" key="2">
    <source>
        <dbReference type="EMBL" id="KAJ7327443.1"/>
    </source>
</evidence>
<dbReference type="Proteomes" id="UP001218218">
    <property type="component" value="Unassembled WGS sequence"/>
</dbReference>
<feature type="region of interest" description="Disordered" evidence="1">
    <location>
        <begin position="31"/>
        <end position="50"/>
    </location>
</feature>
<accession>A0AAD6ZKF1</accession>
<comment type="caution">
    <text evidence="2">The sequence shown here is derived from an EMBL/GenBank/DDBJ whole genome shotgun (WGS) entry which is preliminary data.</text>
</comment>
<dbReference type="EMBL" id="JARIHO010000041">
    <property type="protein sequence ID" value="KAJ7327443.1"/>
    <property type="molecule type" value="Genomic_DNA"/>
</dbReference>
<gene>
    <name evidence="2" type="ORF">DFH08DRAFT_884551</name>
</gene>
<feature type="region of interest" description="Disordered" evidence="1">
    <location>
        <begin position="162"/>
        <end position="186"/>
    </location>
</feature>